<proteinExistence type="predicted"/>
<reference evidence="2" key="1">
    <citation type="submission" date="2017-09" db="EMBL/GenBank/DDBJ databases">
        <title>Depth-based differentiation of microbial function through sediment-hosted aquifers and enrichment of novel symbionts in the deep terrestrial subsurface.</title>
        <authorList>
            <person name="Probst A.J."/>
            <person name="Ladd B."/>
            <person name="Jarett J.K."/>
            <person name="Geller-Mcgrath D.E."/>
            <person name="Sieber C.M.K."/>
            <person name="Emerson J.B."/>
            <person name="Anantharaman K."/>
            <person name="Thomas B.C."/>
            <person name="Malmstrom R."/>
            <person name="Stieglmeier M."/>
            <person name="Klingl A."/>
            <person name="Woyke T."/>
            <person name="Ryan C.M."/>
            <person name="Banfield J.F."/>
        </authorList>
    </citation>
    <scope>NUCLEOTIDE SEQUENCE [LARGE SCALE GENOMIC DNA]</scope>
</reference>
<gene>
    <name evidence="1" type="ORF">CO101_02215</name>
</gene>
<evidence type="ECO:0000313" key="2">
    <source>
        <dbReference type="Proteomes" id="UP000229421"/>
    </source>
</evidence>
<comment type="caution">
    <text evidence="1">The sequence shown here is derived from an EMBL/GenBank/DDBJ whole genome shotgun (WGS) entry which is preliminary data.</text>
</comment>
<protein>
    <submittedName>
        <fullName evidence="1">Uncharacterized protein</fullName>
    </submittedName>
</protein>
<evidence type="ECO:0000313" key="1">
    <source>
        <dbReference type="EMBL" id="PJB51373.1"/>
    </source>
</evidence>
<dbReference type="Proteomes" id="UP000229421">
    <property type="component" value="Unassembled WGS sequence"/>
</dbReference>
<name>A0A2M8C5E0_9BACT</name>
<dbReference type="EMBL" id="PFTZ01000063">
    <property type="protein sequence ID" value="PJB51373.1"/>
    <property type="molecule type" value="Genomic_DNA"/>
</dbReference>
<sequence length="85" mass="10333">MDIMYHYLEQHTSRYDEDGVWFDVERLSQMIRQAKQTGNWENIRTLTTNTQPNLQQFIPIDLWRKIHMIILRFFIISHTASSEAY</sequence>
<organism evidence="1 2">
    <name type="scientific">Candidatus Berkelbacteria bacterium CG_4_9_14_3_um_filter_39_23</name>
    <dbReference type="NCBI Taxonomy" id="1974508"/>
    <lineage>
        <taxon>Bacteria</taxon>
        <taxon>Candidatus Berkelbacteria</taxon>
    </lineage>
</organism>
<dbReference type="AlphaFoldDB" id="A0A2M8C5E0"/>
<accession>A0A2M8C5E0</accession>